<accession>A0A8E2DQL0</accession>
<evidence type="ECO:0000259" key="5">
    <source>
        <dbReference type="Pfam" id="PF00656"/>
    </source>
</evidence>
<evidence type="ECO:0000256" key="4">
    <source>
        <dbReference type="SAM" id="MobiDB-lite"/>
    </source>
</evidence>
<dbReference type="OrthoDB" id="3223806at2759"/>
<keyword evidence="3" id="KW-0788">Thiol protease</keyword>
<dbReference type="PANTHER" id="PTHR48104">
    <property type="entry name" value="METACASPASE-4"/>
    <property type="match status" value="1"/>
</dbReference>
<evidence type="ECO:0000313" key="6">
    <source>
        <dbReference type="EMBL" id="OCH94003.1"/>
    </source>
</evidence>
<keyword evidence="7" id="KW-1185">Reference proteome</keyword>
<dbReference type="PANTHER" id="PTHR48104:SF30">
    <property type="entry name" value="METACASPASE-1"/>
    <property type="match status" value="1"/>
</dbReference>
<feature type="region of interest" description="Disordered" evidence="4">
    <location>
        <begin position="1"/>
        <end position="22"/>
    </location>
</feature>
<reference evidence="6 7" key="1">
    <citation type="submission" date="2016-07" db="EMBL/GenBank/DDBJ databases">
        <title>Draft genome of the white-rot fungus Obba rivulosa 3A-2.</title>
        <authorList>
            <consortium name="DOE Joint Genome Institute"/>
            <person name="Miettinen O."/>
            <person name="Riley R."/>
            <person name="Acob R."/>
            <person name="Barry K."/>
            <person name="Cullen D."/>
            <person name="De Vries R."/>
            <person name="Hainaut M."/>
            <person name="Hatakka A."/>
            <person name="Henrissat B."/>
            <person name="Hilden K."/>
            <person name="Kuo R."/>
            <person name="Labutti K."/>
            <person name="Lipzen A."/>
            <person name="Makela M.R."/>
            <person name="Sandor L."/>
            <person name="Spatafora J.W."/>
            <person name="Grigoriev I.V."/>
            <person name="Hibbett D.S."/>
        </authorList>
    </citation>
    <scope>NUCLEOTIDE SEQUENCE [LARGE SCALE GENOMIC DNA]</scope>
    <source>
        <strain evidence="6 7">3A-2</strain>
    </source>
</reference>
<organism evidence="6 7">
    <name type="scientific">Obba rivulosa</name>
    <dbReference type="NCBI Taxonomy" id="1052685"/>
    <lineage>
        <taxon>Eukaryota</taxon>
        <taxon>Fungi</taxon>
        <taxon>Dikarya</taxon>
        <taxon>Basidiomycota</taxon>
        <taxon>Agaricomycotina</taxon>
        <taxon>Agaricomycetes</taxon>
        <taxon>Polyporales</taxon>
        <taxon>Gelatoporiaceae</taxon>
        <taxon>Obba</taxon>
    </lineage>
</organism>
<protein>
    <recommendedName>
        <fullName evidence="5">Peptidase C14 caspase domain-containing protein</fullName>
    </recommendedName>
</protein>
<comment type="similarity">
    <text evidence="1">Belongs to the peptidase C14B family.</text>
</comment>
<keyword evidence="3" id="KW-0645">Protease</keyword>
<evidence type="ECO:0000256" key="2">
    <source>
        <dbReference type="ARBA" id="ARBA00022703"/>
    </source>
</evidence>
<name>A0A8E2DQL0_9APHY</name>
<dbReference type="Pfam" id="PF00656">
    <property type="entry name" value="Peptidase_C14"/>
    <property type="match status" value="1"/>
</dbReference>
<feature type="region of interest" description="Disordered" evidence="4">
    <location>
        <begin position="246"/>
        <end position="308"/>
    </location>
</feature>
<proteinExistence type="inferred from homology"/>
<dbReference type="AlphaFoldDB" id="A0A8E2DQL0"/>
<dbReference type="Gene3D" id="3.40.50.12660">
    <property type="match status" value="1"/>
</dbReference>
<keyword evidence="2" id="KW-0053">Apoptosis</keyword>
<keyword evidence="3" id="KW-0378">Hydrolase</keyword>
<dbReference type="GO" id="GO:0004197">
    <property type="term" value="F:cysteine-type endopeptidase activity"/>
    <property type="evidence" value="ECO:0007669"/>
    <property type="project" value="InterPro"/>
</dbReference>
<gene>
    <name evidence="6" type="ORF">OBBRIDRAFT_885092</name>
</gene>
<evidence type="ECO:0000313" key="7">
    <source>
        <dbReference type="Proteomes" id="UP000250043"/>
    </source>
</evidence>
<dbReference type="Proteomes" id="UP000250043">
    <property type="component" value="Unassembled WGS sequence"/>
</dbReference>
<feature type="compositionally biased region" description="Low complexity" evidence="4">
    <location>
        <begin position="248"/>
        <end position="268"/>
    </location>
</feature>
<dbReference type="InterPro" id="IPR050452">
    <property type="entry name" value="Metacaspase"/>
</dbReference>
<evidence type="ECO:0000256" key="1">
    <source>
        <dbReference type="ARBA" id="ARBA00009005"/>
    </source>
</evidence>
<dbReference type="SUPFAM" id="SSF52129">
    <property type="entry name" value="Caspase-like"/>
    <property type="match status" value="1"/>
</dbReference>
<feature type="domain" description="Peptidase C14 caspase" evidence="5">
    <location>
        <begin position="23"/>
        <end position="398"/>
    </location>
</feature>
<dbReference type="GO" id="GO:0005737">
    <property type="term" value="C:cytoplasm"/>
    <property type="evidence" value="ECO:0007669"/>
    <property type="project" value="TreeGrafter"/>
</dbReference>
<dbReference type="InterPro" id="IPR029030">
    <property type="entry name" value="Caspase-like_dom_sf"/>
</dbReference>
<sequence>MAAPNLHSRRRRSSSQPPRPPQKRALIIGIAYHQTLAALRNEWSPLYSPHRDAPAFRDLLIRRYDYQEHKITMMLDRGHLDEYTPTRDNILREMKNLVKDAQPGDQFVLFYTGHAGQIECRSLSEDDGLNEVILPVDHRGLDEKHLIEDNILREYLVEPLTRDCRLTAIFDACTSGTLMDLPHHKCHIIESRQGSYEADFVGKFADCKLAKRQDATNNDITSIRKVVIGRKPSGEMELNQMALQLDISPSRSSSPRRALKRLSSASRRSSGDAQPSRSILASLNDPSLPTVPDEELLGPQQEASNSPLGFGNDWLRCQSPPCALRECDGKHPRVESPTDEHKPDVWSISACQDGRMVHEADDGSHSFAQGLIRFLDHNPHPTFRELMDHLKHTRKKTYSLMGPWLESQLKGKNPVDKRKLRNIATFSMPILGSEKKKDIDTEPFTM</sequence>
<feature type="compositionally biased region" description="Polar residues" evidence="4">
    <location>
        <begin position="271"/>
        <end position="287"/>
    </location>
</feature>
<evidence type="ECO:0000256" key="3">
    <source>
        <dbReference type="ARBA" id="ARBA00022807"/>
    </source>
</evidence>
<dbReference type="EMBL" id="KV722348">
    <property type="protein sequence ID" value="OCH94003.1"/>
    <property type="molecule type" value="Genomic_DNA"/>
</dbReference>
<dbReference type="GO" id="GO:0006508">
    <property type="term" value="P:proteolysis"/>
    <property type="evidence" value="ECO:0007669"/>
    <property type="project" value="InterPro"/>
</dbReference>
<dbReference type="InterPro" id="IPR011600">
    <property type="entry name" value="Pept_C14_caspase"/>
</dbReference>
<dbReference type="GO" id="GO:0006915">
    <property type="term" value="P:apoptotic process"/>
    <property type="evidence" value="ECO:0007669"/>
    <property type="project" value="UniProtKB-KW"/>
</dbReference>